<dbReference type="PANTHER" id="PTHR23189">
    <property type="entry name" value="RNA RECOGNITION MOTIF-CONTAINING"/>
    <property type="match status" value="1"/>
</dbReference>
<protein>
    <recommendedName>
        <fullName evidence="3">RRM domain-containing protein</fullName>
    </recommendedName>
</protein>
<reference evidence="4" key="1">
    <citation type="journal article" date="2022" name="Plant J.">
        <title>Strategies of tolerance reflected in two North American maple genomes.</title>
        <authorList>
            <person name="McEvoy S.L."/>
            <person name="Sezen U.U."/>
            <person name="Trouern-Trend A."/>
            <person name="McMahon S.M."/>
            <person name="Schaberg P.G."/>
            <person name="Yang J."/>
            <person name="Wegrzyn J.L."/>
            <person name="Swenson N.G."/>
        </authorList>
    </citation>
    <scope>NUCLEOTIDE SEQUENCE</scope>
    <source>
        <strain evidence="4">NS2018</strain>
    </source>
</reference>
<organism evidence="4 5">
    <name type="scientific">Acer saccharum</name>
    <name type="common">Sugar maple</name>
    <dbReference type="NCBI Taxonomy" id="4024"/>
    <lineage>
        <taxon>Eukaryota</taxon>
        <taxon>Viridiplantae</taxon>
        <taxon>Streptophyta</taxon>
        <taxon>Embryophyta</taxon>
        <taxon>Tracheophyta</taxon>
        <taxon>Spermatophyta</taxon>
        <taxon>Magnoliopsida</taxon>
        <taxon>eudicotyledons</taxon>
        <taxon>Gunneridae</taxon>
        <taxon>Pentapetalae</taxon>
        <taxon>rosids</taxon>
        <taxon>malvids</taxon>
        <taxon>Sapindales</taxon>
        <taxon>Sapindaceae</taxon>
        <taxon>Hippocastanoideae</taxon>
        <taxon>Acereae</taxon>
        <taxon>Acer</taxon>
    </lineage>
</organism>
<dbReference type="Pfam" id="PF00076">
    <property type="entry name" value="RRM_1"/>
    <property type="match status" value="1"/>
</dbReference>
<dbReference type="InterPro" id="IPR000504">
    <property type="entry name" value="RRM_dom"/>
</dbReference>
<proteinExistence type="predicted"/>
<gene>
    <name evidence="4" type="ORF">LWI29_030732</name>
</gene>
<feature type="domain" description="RRM" evidence="3">
    <location>
        <begin position="1"/>
        <end position="56"/>
    </location>
</feature>
<dbReference type="EMBL" id="JAUESC010000388">
    <property type="protein sequence ID" value="KAK0572378.1"/>
    <property type="molecule type" value="Genomic_DNA"/>
</dbReference>
<dbReference type="AlphaFoldDB" id="A0AA39REI5"/>
<evidence type="ECO:0000259" key="3">
    <source>
        <dbReference type="PROSITE" id="PS50102"/>
    </source>
</evidence>
<name>A0AA39REI5_ACESA</name>
<dbReference type="PROSITE" id="PS50102">
    <property type="entry name" value="RRM"/>
    <property type="match status" value="1"/>
</dbReference>
<keyword evidence="1 2" id="KW-0694">RNA-binding</keyword>
<accession>A0AA39REI5</accession>
<dbReference type="Gene3D" id="3.30.70.330">
    <property type="match status" value="1"/>
</dbReference>
<dbReference type="SUPFAM" id="SSF54928">
    <property type="entry name" value="RNA-binding domain, RBD"/>
    <property type="match status" value="1"/>
</dbReference>
<sequence>MQAFARYGALDSVTTYSSRSFAFVFFKRVEDAKAAKDALQRFPIRGNPIKIEFARPGSWRNYFQQRLWLNPCVLESDGAEMADLVLNVNLRNASYGSILSEIAYLISHSNSMNISAISSSTNQAAQHLANFALESMRNTYWMEDFPFCIKGLVEADKSF</sequence>
<dbReference type="InterPro" id="IPR035979">
    <property type="entry name" value="RBD_domain_sf"/>
</dbReference>
<dbReference type="Proteomes" id="UP001168877">
    <property type="component" value="Unassembled WGS sequence"/>
</dbReference>
<evidence type="ECO:0000256" key="1">
    <source>
        <dbReference type="ARBA" id="ARBA00022884"/>
    </source>
</evidence>
<reference evidence="4" key="2">
    <citation type="submission" date="2023-06" db="EMBL/GenBank/DDBJ databases">
        <authorList>
            <person name="Swenson N.G."/>
            <person name="Wegrzyn J.L."/>
            <person name="Mcevoy S.L."/>
        </authorList>
    </citation>
    <scope>NUCLEOTIDE SEQUENCE</scope>
    <source>
        <strain evidence="4">NS2018</strain>
        <tissue evidence="4">Leaf</tissue>
    </source>
</reference>
<evidence type="ECO:0000256" key="2">
    <source>
        <dbReference type="PROSITE-ProRule" id="PRU00176"/>
    </source>
</evidence>
<evidence type="ECO:0000313" key="4">
    <source>
        <dbReference type="EMBL" id="KAK0572378.1"/>
    </source>
</evidence>
<keyword evidence="5" id="KW-1185">Reference proteome</keyword>
<evidence type="ECO:0000313" key="5">
    <source>
        <dbReference type="Proteomes" id="UP001168877"/>
    </source>
</evidence>
<dbReference type="GO" id="GO:0003723">
    <property type="term" value="F:RNA binding"/>
    <property type="evidence" value="ECO:0007669"/>
    <property type="project" value="UniProtKB-UniRule"/>
</dbReference>
<comment type="caution">
    <text evidence="4">The sequence shown here is derived from an EMBL/GenBank/DDBJ whole genome shotgun (WGS) entry which is preliminary data.</text>
</comment>
<dbReference type="InterPro" id="IPR012677">
    <property type="entry name" value="Nucleotide-bd_a/b_plait_sf"/>
</dbReference>